<gene>
    <name evidence="1" type="ORF">KL86PLE_40701</name>
</gene>
<proteinExistence type="predicted"/>
<evidence type="ECO:0000313" key="1">
    <source>
        <dbReference type="EMBL" id="SCM76896.1"/>
    </source>
</evidence>
<name>A0A212LH60_9HYPH</name>
<sequence length="55" mass="5860">MPSSGELVSVRTYRLALAQKPHAQRLQEVLARRADTFVCHSDAGAKSCAACLCAA</sequence>
<dbReference type="AlphaFoldDB" id="A0A212LH60"/>
<organism evidence="1">
    <name type="scientific">uncultured Pleomorphomonas sp</name>
    <dbReference type="NCBI Taxonomy" id="442121"/>
    <lineage>
        <taxon>Bacteria</taxon>
        <taxon>Pseudomonadati</taxon>
        <taxon>Pseudomonadota</taxon>
        <taxon>Alphaproteobacteria</taxon>
        <taxon>Hyphomicrobiales</taxon>
        <taxon>Pleomorphomonadaceae</taxon>
        <taxon>Pleomorphomonas</taxon>
        <taxon>environmental samples</taxon>
    </lineage>
</organism>
<reference evidence="1" key="1">
    <citation type="submission" date="2016-08" db="EMBL/GenBank/DDBJ databases">
        <authorList>
            <person name="Seilhamer J.J."/>
        </authorList>
    </citation>
    <scope>NUCLEOTIDE SEQUENCE</scope>
    <source>
        <strain evidence="1">86</strain>
    </source>
</reference>
<protein>
    <submittedName>
        <fullName evidence="1">Uncharacterized protein</fullName>
    </submittedName>
</protein>
<accession>A0A212LH60</accession>
<dbReference type="EMBL" id="FMJD01000008">
    <property type="protein sequence ID" value="SCM76896.1"/>
    <property type="molecule type" value="Genomic_DNA"/>
</dbReference>